<dbReference type="AlphaFoldDB" id="Q0U8Z4"/>
<accession>Q0U8Z4</accession>
<dbReference type="Proteomes" id="UP000001055">
    <property type="component" value="Unassembled WGS sequence"/>
</dbReference>
<dbReference type="InParanoid" id="Q0U8Z4"/>
<gene>
    <name evidence="1" type="ORF">SNOG_11770</name>
</gene>
<dbReference type="GeneID" id="5978916"/>
<evidence type="ECO:0000313" key="2">
    <source>
        <dbReference type="Proteomes" id="UP000001055"/>
    </source>
</evidence>
<sequence length="47" mass="5529">MPTNRGRGIKKQLCPFAGIIQIKFEREKDEQRNNYELRFQLYASGIA</sequence>
<dbReference type="HOGENOM" id="CLU_3175585_0_0_1"/>
<reference evidence="2" key="1">
    <citation type="journal article" date="2007" name="Plant Cell">
        <title>Dothideomycete-plant interactions illuminated by genome sequencing and EST analysis of the wheat pathogen Stagonospora nodorum.</title>
        <authorList>
            <person name="Hane J.K."/>
            <person name="Lowe R.G."/>
            <person name="Solomon P.S."/>
            <person name="Tan K.C."/>
            <person name="Schoch C.L."/>
            <person name="Spatafora J.W."/>
            <person name="Crous P.W."/>
            <person name="Kodira C."/>
            <person name="Birren B.W."/>
            <person name="Galagan J.E."/>
            <person name="Torriani S.F."/>
            <person name="McDonald B.A."/>
            <person name="Oliver R.P."/>
        </authorList>
    </citation>
    <scope>NUCLEOTIDE SEQUENCE [LARGE SCALE GENOMIC DNA]</scope>
    <source>
        <strain evidence="2">SN15 / ATCC MYA-4574 / FGSC 10173</strain>
    </source>
</reference>
<organism evidence="1 2">
    <name type="scientific">Phaeosphaeria nodorum (strain SN15 / ATCC MYA-4574 / FGSC 10173)</name>
    <name type="common">Glume blotch fungus</name>
    <name type="synonym">Parastagonospora nodorum</name>
    <dbReference type="NCBI Taxonomy" id="321614"/>
    <lineage>
        <taxon>Eukaryota</taxon>
        <taxon>Fungi</taxon>
        <taxon>Dikarya</taxon>
        <taxon>Ascomycota</taxon>
        <taxon>Pezizomycotina</taxon>
        <taxon>Dothideomycetes</taxon>
        <taxon>Pleosporomycetidae</taxon>
        <taxon>Pleosporales</taxon>
        <taxon>Pleosporineae</taxon>
        <taxon>Phaeosphaeriaceae</taxon>
        <taxon>Parastagonospora</taxon>
    </lineage>
</organism>
<dbReference type="EMBL" id="CH445344">
    <property type="protein sequence ID" value="EAT80814.1"/>
    <property type="molecule type" value="Genomic_DNA"/>
</dbReference>
<dbReference type="RefSeq" id="XP_001802008.1">
    <property type="nucleotide sequence ID" value="XM_001801956.1"/>
</dbReference>
<dbReference type="KEGG" id="pno:SNOG_11770"/>
<name>Q0U8Z4_PHANO</name>
<proteinExistence type="predicted"/>
<evidence type="ECO:0000313" key="1">
    <source>
        <dbReference type="EMBL" id="EAT80814.1"/>
    </source>
</evidence>
<protein>
    <submittedName>
        <fullName evidence="1">Uncharacterized protein</fullName>
    </submittedName>
</protein>